<dbReference type="PANTHER" id="PTHR22939">
    <property type="entry name" value="SERINE PROTEASE FAMILY S1C HTRA-RELATED"/>
    <property type="match status" value="1"/>
</dbReference>
<feature type="binding site" evidence="10">
    <location>
        <begin position="240"/>
        <end position="242"/>
    </location>
    <ligand>
        <name>substrate</name>
    </ligand>
</feature>
<evidence type="ECO:0000256" key="10">
    <source>
        <dbReference type="PIRSR" id="PIRSR611782-2"/>
    </source>
</evidence>
<comment type="caution">
    <text evidence="12">The sequence shown here is derived from an EMBL/GenBank/DDBJ whole genome shotgun (WGS) entry which is preliminary data.</text>
</comment>
<dbReference type="Pfam" id="PF13180">
    <property type="entry name" value="PDZ_2"/>
    <property type="match status" value="1"/>
</dbReference>
<dbReference type="OrthoDB" id="9758917at2"/>
<organism evidence="12 13">
    <name type="scientific">Sulfurihydrogenibium yellowstonense SS-5</name>
    <dbReference type="NCBI Taxonomy" id="432331"/>
    <lineage>
        <taxon>Bacteria</taxon>
        <taxon>Pseudomonadati</taxon>
        <taxon>Aquificota</taxon>
        <taxon>Aquificia</taxon>
        <taxon>Aquificales</taxon>
        <taxon>Hydrogenothermaceae</taxon>
        <taxon>Sulfurihydrogenibium</taxon>
    </lineage>
</organism>
<keyword evidence="5" id="KW-0677">Repeat</keyword>
<dbReference type="SMART" id="SM00228">
    <property type="entry name" value="PDZ"/>
    <property type="match status" value="2"/>
</dbReference>
<dbReference type="Proteomes" id="UP000005540">
    <property type="component" value="Unassembled WGS sequence"/>
</dbReference>
<dbReference type="InterPro" id="IPR001478">
    <property type="entry name" value="PDZ"/>
</dbReference>
<dbReference type="SUPFAM" id="SSF50494">
    <property type="entry name" value="Trypsin-like serine proteases"/>
    <property type="match status" value="1"/>
</dbReference>
<evidence type="ECO:0000256" key="6">
    <source>
        <dbReference type="ARBA" id="ARBA00022764"/>
    </source>
</evidence>
<evidence type="ECO:0000256" key="1">
    <source>
        <dbReference type="ARBA" id="ARBA00004418"/>
    </source>
</evidence>
<evidence type="ECO:0000256" key="9">
    <source>
        <dbReference type="PIRSR" id="PIRSR611782-1"/>
    </source>
</evidence>
<dbReference type="InterPro" id="IPR011782">
    <property type="entry name" value="Pept_S1C_Do"/>
</dbReference>
<gene>
    <name evidence="12" type="ORF">SULYE_1016</name>
</gene>
<name>C4FKB6_9AQUI</name>
<dbReference type="InterPro" id="IPR001940">
    <property type="entry name" value="Peptidase_S1C"/>
</dbReference>
<dbReference type="NCBIfam" id="TIGR02037">
    <property type="entry name" value="degP_htrA_DO"/>
    <property type="match status" value="1"/>
</dbReference>
<sequence length="498" mass="53493">MNIKAEVIKIMKKVVLPIALILAVAYVVFAQFGKQQESYSQSIKGQTLSLQNLEAIENERIKLIEMVSPGVATVFTTQEVKIPNPFRDIPFGDFFGIPNTPEFKQKRQGLGSAFIVDVDYNKKVVYLLTNNHVIENAKDIQVAFKNKVVLKGRVVGGDKLSDVALIEVPFKKGIEDFASKHVLKLGDSDQLKVGATVIAIGSPLGLSDTVTIGIVSAKNRQIEDRPGEGFIQTDAAINPGNSGGPLINIKGEVVGINTAIIAGAQGLGFAIPINQAKWIMDQILKYGKVKRSKIGVIVQPLTPDLAEHFGVYEGALVSNVQAGGPADKAGIKAGDIIVEVNGKKISEVQDLQNQIMKNPPGTKINLKVIRNGKELTFTVITAPLEGGDAQEQTTDEGSSTIENSIGLIVKDLTPGLIQKYGLPKVANGVLVYAVKEGSAAEEAGLQAGDIILSVNNIPVKSASEFWSIISKAKKEGKDNVLLYVQKGDNRIYLTLPLR</sequence>
<dbReference type="InterPro" id="IPR041489">
    <property type="entry name" value="PDZ_6"/>
</dbReference>
<reference evidence="12 13" key="1">
    <citation type="submission" date="2009-04" db="EMBL/GenBank/DDBJ databases">
        <authorList>
            <person name="Reysenbach A.-L."/>
            <person name="Heidelberg J.F."/>
            <person name="Nelson W.C."/>
        </authorList>
    </citation>
    <scope>NUCLEOTIDE SEQUENCE [LARGE SCALE GENOMIC DNA]</scope>
    <source>
        <strain evidence="12 13">SS-5</strain>
    </source>
</reference>
<evidence type="ECO:0000313" key="12">
    <source>
        <dbReference type="EMBL" id="EEP60488.1"/>
    </source>
</evidence>
<dbReference type="SUPFAM" id="SSF50156">
    <property type="entry name" value="PDZ domain-like"/>
    <property type="match status" value="2"/>
</dbReference>
<dbReference type="RefSeq" id="WP_007547037.1">
    <property type="nucleotide sequence ID" value="NZ_ABZS01000089.1"/>
</dbReference>
<keyword evidence="3 12" id="KW-0645">Protease</keyword>
<dbReference type="MEROPS" id="S01.453"/>
<feature type="binding site" evidence="10">
    <location>
        <begin position="258"/>
        <end position="262"/>
    </location>
    <ligand>
        <name>substrate</name>
    </ligand>
</feature>
<keyword evidence="6" id="KW-0574">Periplasm</keyword>
<feature type="binding site" evidence="10">
    <location>
        <position position="132"/>
    </location>
    <ligand>
        <name>substrate</name>
    </ligand>
</feature>
<dbReference type="Pfam" id="PF17820">
    <property type="entry name" value="PDZ_6"/>
    <property type="match status" value="1"/>
</dbReference>
<dbReference type="EC" id="3.4.21.-" evidence="12"/>
<proteinExistence type="inferred from homology"/>
<feature type="active site" description="Charge relay system" evidence="9">
    <location>
        <position position="132"/>
    </location>
</feature>
<comment type="similarity">
    <text evidence="2">Belongs to the peptidase S1C family.</text>
</comment>
<comment type="subcellular location">
    <subcellularLocation>
        <location evidence="1">Periplasm</location>
    </subcellularLocation>
</comment>
<dbReference type="CDD" id="cd10839">
    <property type="entry name" value="cpPDZ1_DegP-like"/>
    <property type="match status" value="1"/>
</dbReference>
<accession>C4FKB6</accession>
<evidence type="ECO:0000256" key="3">
    <source>
        <dbReference type="ARBA" id="ARBA00022670"/>
    </source>
</evidence>
<dbReference type="EMBL" id="ABZS01000089">
    <property type="protein sequence ID" value="EEP60488.1"/>
    <property type="molecule type" value="Genomic_DNA"/>
</dbReference>
<keyword evidence="13" id="KW-1185">Reference proteome</keyword>
<dbReference type="Gene3D" id="2.30.42.10">
    <property type="match status" value="2"/>
</dbReference>
<dbReference type="GO" id="GO:0042597">
    <property type="term" value="C:periplasmic space"/>
    <property type="evidence" value="ECO:0007669"/>
    <property type="project" value="UniProtKB-SubCell"/>
</dbReference>
<evidence type="ECO:0000256" key="2">
    <source>
        <dbReference type="ARBA" id="ARBA00010541"/>
    </source>
</evidence>
<feature type="binding site" evidence="10">
    <location>
        <position position="162"/>
    </location>
    <ligand>
        <name>substrate</name>
    </ligand>
</feature>
<dbReference type="Pfam" id="PF13365">
    <property type="entry name" value="Trypsin_2"/>
    <property type="match status" value="1"/>
</dbReference>
<feature type="domain" description="PDZ" evidence="11">
    <location>
        <begin position="388"/>
        <end position="463"/>
    </location>
</feature>
<evidence type="ECO:0000256" key="4">
    <source>
        <dbReference type="ARBA" id="ARBA00022729"/>
    </source>
</evidence>
<dbReference type="GO" id="GO:0006508">
    <property type="term" value="P:proteolysis"/>
    <property type="evidence" value="ECO:0007669"/>
    <property type="project" value="UniProtKB-KW"/>
</dbReference>
<dbReference type="GO" id="GO:0004252">
    <property type="term" value="F:serine-type endopeptidase activity"/>
    <property type="evidence" value="ECO:0007669"/>
    <property type="project" value="InterPro"/>
</dbReference>
<evidence type="ECO:0000256" key="5">
    <source>
        <dbReference type="ARBA" id="ARBA00022737"/>
    </source>
</evidence>
<feature type="domain" description="PDZ" evidence="11">
    <location>
        <begin position="283"/>
        <end position="372"/>
    </location>
</feature>
<dbReference type="PROSITE" id="PS50106">
    <property type="entry name" value="PDZ"/>
    <property type="match status" value="2"/>
</dbReference>
<evidence type="ECO:0000256" key="7">
    <source>
        <dbReference type="ARBA" id="ARBA00022801"/>
    </source>
</evidence>
<dbReference type="AlphaFoldDB" id="C4FKB6"/>
<dbReference type="PANTHER" id="PTHR22939:SF129">
    <property type="entry name" value="SERINE PROTEASE HTRA2, MITOCHONDRIAL"/>
    <property type="match status" value="1"/>
</dbReference>
<evidence type="ECO:0000256" key="8">
    <source>
        <dbReference type="ARBA" id="ARBA00022825"/>
    </source>
</evidence>
<evidence type="ECO:0000313" key="13">
    <source>
        <dbReference type="Proteomes" id="UP000005540"/>
    </source>
</evidence>
<keyword evidence="4" id="KW-0732">Signal</keyword>
<keyword evidence="7 12" id="KW-0378">Hydrolase</keyword>
<dbReference type="InterPro" id="IPR036034">
    <property type="entry name" value="PDZ_sf"/>
</dbReference>
<dbReference type="Gene3D" id="2.40.10.120">
    <property type="match status" value="1"/>
</dbReference>
<dbReference type="PRINTS" id="PR00834">
    <property type="entry name" value="PROTEASES2C"/>
</dbReference>
<evidence type="ECO:0000259" key="11">
    <source>
        <dbReference type="PROSITE" id="PS50106"/>
    </source>
</evidence>
<protein>
    <submittedName>
        <fullName evidence="12">Protease do</fullName>
        <ecNumber evidence="12">3.4.21.-</ecNumber>
    </submittedName>
</protein>
<feature type="active site" description="Charge relay system" evidence="9">
    <location>
        <position position="242"/>
    </location>
</feature>
<feature type="active site" description="Charge relay system" evidence="9">
    <location>
        <position position="162"/>
    </location>
</feature>
<keyword evidence="8" id="KW-0720">Serine protease</keyword>
<dbReference type="InterPro" id="IPR009003">
    <property type="entry name" value="Peptidase_S1_PA"/>
</dbReference>